<evidence type="ECO:0000313" key="14">
    <source>
        <dbReference type="Proteomes" id="UP001149813"/>
    </source>
</evidence>
<feature type="domain" description="Nrap protein" evidence="9">
    <location>
        <begin position="652"/>
        <end position="812"/>
    </location>
</feature>
<evidence type="ECO:0000256" key="2">
    <source>
        <dbReference type="ARBA" id="ARBA00006674"/>
    </source>
</evidence>
<dbReference type="InterPro" id="IPR035371">
    <property type="entry name" value="Nrap_D6"/>
</dbReference>
<evidence type="ECO:0000259" key="8">
    <source>
        <dbReference type="Pfam" id="PF17403"/>
    </source>
</evidence>
<keyword evidence="14" id="KW-1185">Reference proteome</keyword>
<evidence type="ECO:0000259" key="10">
    <source>
        <dbReference type="Pfam" id="PF17405"/>
    </source>
</evidence>
<dbReference type="PANTHER" id="PTHR17972">
    <property type="entry name" value="NUCLEOLAR RNA-ASSOCIATED PROTEIN"/>
    <property type="match status" value="1"/>
</dbReference>
<keyword evidence="3" id="KW-0694">RNA-binding</keyword>
<dbReference type="Pfam" id="PF17403">
    <property type="entry name" value="Nrap_D2"/>
    <property type="match status" value="1"/>
</dbReference>
<gene>
    <name evidence="13" type="primary">UTP22</name>
    <name evidence="13" type="ORF">LPJ53_003347</name>
</gene>
<evidence type="ECO:0000313" key="13">
    <source>
        <dbReference type="EMBL" id="KAJ1722214.1"/>
    </source>
</evidence>
<dbReference type="PANTHER" id="PTHR17972:SF0">
    <property type="entry name" value="NUCLEOLAR PROTEIN 6"/>
    <property type="match status" value="1"/>
</dbReference>
<keyword evidence="6" id="KW-0812">Transmembrane</keyword>
<evidence type="ECO:0000259" key="11">
    <source>
        <dbReference type="Pfam" id="PF17406"/>
    </source>
</evidence>
<dbReference type="InterPro" id="IPR005554">
    <property type="entry name" value="NOL6/Upt22"/>
</dbReference>
<sequence length="1410" mass="148313">MESGWRALEISKRDSREPYAAIKLHKLKWVASSSLFVTLVLFLQASFYAANMMAVGHLRGFWSSCSASLFVTLVPFLQAQGIVHAGTVVVLLTAPIHWASNFFLARSATYGLGFIGAPIASVVSYWLMFSGKLLYMCNSRARQAWSGATGMGSTKASSRAARRGADDTQTKEIKEINEIKARQRAEDSDVSMDSGSESDEDEDEDENEGDEGEENSKPADAQRQGRTHARANGGGGDVLALHEAAVAVRSNVLRLQTESLLDEALVVAGSRATRGLDAALRQLRGTLLGLAPIAGPLSADAARREARRAGVAWGGSLPAAEPSVAFSFGAPSAVHVVGSYALGWAVRTAAGFTVDVAAQLPAGLVLERDHLNYRYVHKRAFFVAMLCAGLRASALGDAWDVTVETARDDARLGVVALRPKKGVRGLPRGCCVRVLPALAAGELKLARLGGGRNAVRPSYAVAGAADADADDSALPATPQYNAAVAGDALLVTHMRFLHDTAEACAGFGGAAALLRVWLAQRTCAGAGDGLRLRSGRLSAFALTMALAWLVRSGRVAGAGAGAAQLFRAAMEALATADFEAQPAAMGQGDGGFGAGAGAVLVDPTAAVNVLAGVADWELAEVRRWARATALDLGGGQPDGFARAFLRRGGGLAQRYDCVVRVAVPLAPFAAPAAAADAAGVARRLAELDHGDAVAAARARLAALLGAALDAQARLVAVHAAADGAADGAHVFFVGLAADARTAGRMVALGPDPDADGAAAARFRALWGGRCELRRFRDGAIRLACVWGAGDAPERQRAAVLPRSAAFLLLRHFRAASAGLLSAEDERLAAESAPRAAAPFAAAHVPGSAAALAPALLAYAAPADEHVLGALEQLTRELRAVEDQLPLRVLALHAAAPGLRMAAGVRRVAADGDAPYIAAQHVAVEFAASARWPDDLAALHKVKAAFLLRLAEVYGAAHPHARVAVSDALLGVAAADGVLPAPDACALDIRHAALGLAFRLTVRVDHERTLLERRVAALARVPQLHAQHAAALAALARWTRFHVHAPMHHRRMLALAQRFPAALPMAARLLKRWLACHMLLAAHLVPEELAELLVAHVFTAGNADAPVAPVCAFLRALHVLATWRWKADVCVVDFARATAADAADDDGEPPAGPAAWARRRGMSPEARALIDAAFERAGDANAGLRVASEDDPEAAWFGCVPPVLTRRLAGLARASLACLDRCLISGDTSAELPQVFAPPLADYSFLLRLDRRAVCRRDEQPRDPARPSEALPQRAEVFKNLALQDADRDLRTGLELDRSRPNPFGQPGLVDFDPVALYVRDLHQVYGSALMLFNDVYGGDVIAGLWTPEVAGPLQFAATCRGNLRPARDDELVDGDKARRVAARFNAQAVVDEIVRLGDGLVADVVVQHGV</sequence>
<dbReference type="OrthoDB" id="10251401at2759"/>
<keyword evidence="4" id="KW-0539">Nucleus</keyword>
<comment type="caution">
    <text evidence="13">The sequence shown here is derived from an EMBL/GenBank/DDBJ whole genome shotgun (WGS) entry which is preliminary data.</text>
</comment>
<dbReference type="InterPro" id="IPR035369">
    <property type="entry name" value="Nrap_D4"/>
</dbReference>
<name>A0A9W8CQX7_9FUNG</name>
<dbReference type="Pfam" id="PF17406">
    <property type="entry name" value="Nrap_D5"/>
    <property type="match status" value="1"/>
</dbReference>
<dbReference type="GO" id="GO:0006364">
    <property type="term" value="P:rRNA processing"/>
    <property type="evidence" value="ECO:0007669"/>
    <property type="project" value="TreeGrafter"/>
</dbReference>
<evidence type="ECO:0000256" key="6">
    <source>
        <dbReference type="SAM" id="Phobius"/>
    </source>
</evidence>
<feature type="compositionally biased region" description="Acidic residues" evidence="5">
    <location>
        <begin position="196"/>
        <end position="213"/>
    </location>
</feature>
<keyword evidence="6" id="KW-1133">Transmembrane helix</keyword>
<dbReference type="GO" id="GO:0032040">
    <property type="term" value="C:small-subunit processome"/>
    <property type="evidence" value="ECO:0007669"/>
    <property type="project" value="TreeGrafter"/>
</dbReference>
<accession>A0A9W8CQX7</accession>
<evidence type="ECO:0000256" key="5">
    <source>
        <dbReference type="SAM" id="MobiDB-lite"/>
    </source>
</evidence>
<evidence type="ECO:0000256" key="4">
    <source>
        <dbReference type="ARBA" id="ARBA00023242"/>
    </source>
</evidence>
<dbReference type="GO" id="GO:0003723">
    <property type="term" value="F:RNA binding"/>
    <property type="evidence" value="ECO:0007669"/>
    <property type="project" value="UniProtKB-KW"/>
</dbReference>
<feature type="domain" description="Nrap protein" evidence="10">
    <location>
        <begin position="864"/>
        <end position="1055"/>
    </location>
</feature>
<organism evidence="13 14">
    <name type="scientific">Coemansia erecta</name>
    <dbReference type="NCBI Taxonomy" id="147472"/>
    <lineage>
        <taxon>Eukaryota</taxon>
        <taxon>Fungi</taxon>
        <taxon>Fungi incertae sedis</taxon>
        <taxon>Zoopagomycota</taxon>
        <taxon>Kickxellomycotina</taxon>
        <taxon>Kickxellomycetes</taxon>
        <taxon>Kickxellales</taxon>
        <taxon>Kickxellaceae</taxon>
        <taxon>Coemansia</taxon>
    </lineage>
</organism>
<dbReference type="Proteomes" id="UP001149813">
    <property type="component" value="Unassembled WGS sequence"/>
</dbReference>
<dbReference type="InterPro" id="IPR035082">
    <property type="entry name" value="Nrap_D1"/>
</dbReference>
<feature type="domain" description="Nrap protein" evidence="8">
    <location>
        <begin position="507"/>
        <end position="646"/>
    </location>
</feature>
<feature type="region of interest" description="Disordered" evidence="5">
    <location>
        <begin position="147"/>
        <end position="235"/>
    </location>
</feature>
<evidence type="ECO:0000259" key="9">
    <source>
        <dbReference type="Pfam" id="PF17404"/>
    </source>
</evidence>
<dbReference type="Pfam" id="PF17407">
    <property type="entry name" value="Nrap_D6"/>
    <property type="match status" value="1"/>
</dbReference>
<comment type="similarity">
    <text evidence="2">Belongs to the NRAP family.</text>
</comment>
<dbReference type="InterPro" id="IPR035367">
    <property type="entry name" value="Nrap_D2"/>
</dbReference>
<proteinExistence type="inferred from homology"/>
<feature type="transmembrane region" description="Helical" evidence="6">
    <location>
        <begin position="29"/>
        <end position="49"/>
    </location>
</feature>
<feature type="domain" description="Nrap protein" evidence="12">
    <location>
        <begin position="1239"/>
        <end position="1403"/>
    </location>
</feature>
<comment type="subcellular location">
    <subcellularLocation>
        <location evidence="1">Nucleus</location>
        <location evidence="1">Nucleolus</location>
    </subcellularLocation>
</comment>
<keyword evidence="6" id="KW-0472">Membrane</keyword>
<dbReference type="InterPro" id="IPR035368">
    <property type="entry name" value="Nrap_D3"/>
</dbReference>
<feature type="compositionally biased region" description="Basic and acidic residues" evidence="5">
    <location>
        <begin position="163"/>
        <end position="187"/>
    </location>
</feature>
<feature type="domain" description="Nrap protein" evidence="11">
    <location>
        <begin position="1061"/>
        <end position="1237"/>
    </location>
</feature>
<protein>
    <submittedName>
        <fullName evidence="13">U3 snoRNP protein</fullName>
    </submittedName>
</protein>
<dbReference type="Gene3D" id="1.10.1410.10">
    <property type="match status" value="1"/>
</dbReference>
<feature type="transmembrane region" description="Helical" evidence="6">
    <location>
        <begin position="69"/>
        <end position="96"/>
    </location>
</feature>
<dbReference type="Gene3D" id="3.30.70.3030">
    <property type="match status" value="1"/>
</dbReference>
<dbReference type="GO" id="GO:0006409">
    <property type="term" value="P:tRNA export from nucleus"/>
    <property type="evidence" value="ECO:0007669"/>
    <property type="project" value="TreeGrafter"/>
</dbReference>
<evidence type="ECO:0000259" key="12">
    <source>
        <dbReference type="Pfam" id="PF17407"/>
    </source>
</evidence>
<dbReference type="InterPro" id="IPR035370">
    <property type="entry name" value="Nrap_D5"/>
</dbReference>
<dbReference type="Pfam" id="PF17404">
    <property type="entry name" value="Nrap_D3"/>
    <property type="match status" value="1"/>
</dbReference>
<evidence type="ECO:0000256" key="3">
    <source>
        <dbReference type="ARBA" id="ARBA00022884"/>
    </source>
</evidence>
<feature type="domain" description="Nrap protein" evidence="7">
    <location>
        <begin position="354"/>
        <end position="502"/>
    </location>
</feature>
<dbReference type="GO" id="GO:0032545">
    <property type="term" value="C:CURI complex"/>
    <property type="evidence" value="ECO:0007669"/>
    <property type="project" value="TreeGrafter"/>
</dbReference>
<evidence type="ECO:0000256" key="1">
    <source>
        <dbReference type="ARBA" id="ARBA00004604"/>
    </source>
</evidence>
<dbReference type="EMBL" id="JANBOJ010000124">
    <property type="protein sequence ID" value="KAJ1722214.1"/>
    <property type="molecule type" value="Genomic_DNA"/>
</dbReference>
<reference evidence="13" key="1">
    <citation type="submission" date="2022-07" db="EMBL/GenBank/DDBJ databases">
        <title>Phylogenomic reconstructions and comparative analyses of Kickxellomycotina fungi.</title>
        <authorList>
            <person name="Reynolds N.K."/>
            <person name="Stajich J.E."/>
            <person name="Barry K."/>
            <person name="Grigoriev I.V."/>
            <person name="Crous P."/>
            <person name="Smith M.E."/>
        </authorList>
    </citation>
    <scope>NUCLEOTIDE SEQUENCE</scope>
    <source>
        <strain evidence="13">NBRC 32514</strain>
    </source>
</reference>
<dbReference type="Pfam" id="PF17405">
    <property type="entry name" value="Nrap_D4"/>
    <property type="match status" value="1"/>
</dbReference>
<dbReference type="GO" id="GO:0034456">
    <property type="term" value="C:UTP-C complex"/>
    <property type="evidence" value="ECO:0007669"/>
    <property type="project" value="TreeGrafter"/>
</dbReference>
<feature type="transmembrane region" description="Helical" evidence="6">
    <location>
        <begin position="108"/>
        <end position="128"/>
    </location>
</feature>
<evidence type="ECO:0000259" key="7">
    <source>
        <dbReference type="Pfam" id="PF03813"/>
    </source>
</evidence>
<dbReference type="Pfam" id="PF03813">
    <property type="entry name" value="Nrap"/>
    <property type="match status" value="1"/>
</dbReference>